<keyword evidence="4 7" id="KW-0812">Transmembrane</keyword>
<sequence length="276" mass="30694">MRKTWRNPMFWVMMVILTVIFLGPLVVMILTSFKTSIEAKQVPATFFPHTWTLRAYRQLLFVDDASPVLRWVLNSFVAATVNSVLTCLFAAMAAYAFARLRLPGKNVLFAIVLSTMFVPGFIFLMPNFELMSKLQWLDSLPAIIFPGTAGAFGVFFLRQFFVALPKEFEESARIDGAGPFTTFFKIVLPNAKGALATLLVLSFLGNWNDFVWPIYVLFSDASLTLPVGLTRLQGSYTIDYPVIMAGATMAAVPVLVIYVVLQRYIIEGVASSGLKG</sequence>
<evidence type="ECO:0000256" key="6">
    <source>
        <dbReference type="ARBA" id="ARBA00023136"/>
    </source>
</evidence>
<keyword evidence="3" id="KW-1003">Cell membrane</keyword>
<evidence type="ECO:0000256" key="2">
    <source>
        <dbReference type="ARBA" id="ARBA00022448"/>
    </source>
</evidence>
<feature type="transmembrane region" description="Helical" evidence="7">
    <location>
        <begin position="182"/>
        <end position="204"/>
    </location>
</feature>
<dbReference type="SUPFAM" id="SSF161098">
    <property type="entry name" value="MetI-like"/>
    <property type="match status" value="1"/>
</dbReference>
<dbReference type="InterPro" id="IPR035906">
    <property type="entry name" value="MetI-like_sf"/>
</dbReference>
<evidence type="ECO:0000256" key="7">
    <source>
        <dbReference type="RuleBase" id="RU363032"/>
    </source>
</evidence>
<dbReference type="InterPro" id="IPR000515">
    <property type="entry name" value="MetI-like"/>
</dbReference>
<feature type="transmembrane region" description="Helical" evidence="7">
    <location>
        <begin position="107"/>
        <end position="128"/>
    </location>
</feature>
<evidence type="ECO:0000313" key="10">
    <source>
        <dbReference type="Proteomes" id="UP000259211"/>
    </source>
</evidence>
<dbReference type="Pfam" id="PF00528">
    <property type="entry name" value="BPD_transp_1"/>
    <property type="match status" value="1"/>
</dbReference>
<gene>
    <name evidence="9" type="ORF">CHT91_01405</name>
</gene>
<dbReference type="RefSeq" id="WP_117188359.1">
    <property type="nucleotide sequence ID" value="NZ_JASORL010000015.1"/>
</dbReference>
<feature type="transmembrane region" description="Helical" evidence="7">
    <location>
        <begin position="140"/>
        <end position="161"/>
    </location>
</feature>
<dbReference type="PANTHER" id="PTHR43744">
    <property type="entry name" value="ABC TRANSPORTER PERMEASE PROTEIN MG189-RELATED-RELATED"/>
    <property type="match status" value="1"/>
</dbReference>
<keyword evidence="6 7" id="KW-0472">Membrane</keyword>
<protein>
    <submittedName>
        <fullName evidence="9">ABC transporter permease</fullName>
    </submittedName>
</protein>
<dbReference type="Proteomes" id="UP000259211">
    <property type="component" value="Unassembled WGS sequence"/>
</dbReference>
<dbReference type="PROSITE" id="PS50928">
    <property type="entry name" value="ABC_TM1"/>
    <property type="match status" value="1"/>
</dbReference>
<proteinExistence type="inferred from homology"/>
<dbReference type="GO" id="GO:0005886">
    <property type="term" value="C:plasma membrane"/>
    <property type="evidence" value="ECO:0007669"/>
    <property type="project" value="UniProtKB-SubCell"/>
</dbReference>
<feature type="transmembrane region" description="Helical" evidence="7">
    <location>
        <begin position="12"/>
        <end position="33"/>
    </location>
</feature>
<dbReference type="AlphaFoldDB" id="A0A3E2DP06"/>
<evidence type="ECO:0000313" key="9">
    <source>
        <dbReference type="EMBL" id="RFT46994.1"/>
    </source>
</evidence>
<comment type="subcellular location">
    <subcellularLocation>
        <location evidence="1 7">Cell membrane</location>
        <topology evidence="1 7">Multi-pass membrane protein</topology>
    </subcellularLocation>
</comment>
<dbReference type="EMBL" id="NOWI01000001">
    <property type="protein sequence ID" value="RFT46994.1"/>
    <property type="molecule type" value="Genomic_DNA"/>
</dbReference>
<evidence type="ECO:0000256" key="4">
    <source>
        <dbReference type="ARBA" id="ARBA00022692"/>
    </source>
</evidence>
<evidence type="ECO:0000259" key="8">
    <source>
        <dbReference type="PROSITE" id="PS50928"/>
    </source>
</evidence>
<evidence type="ECO:0000256" key="3">
    <source>
        <dbReference type="ARBA" id="ARBA00022475"/>
    </source>
</evidence>
<evidence type="ECO:0000256" key="5">
    <source>
        <dbReference type="ARBA" id="ARBA00022989"/>
    </source>
</evidence>
<comment type="similarity">
    <text evidence="7">Belongs to the binding-protein-dependent transport system permease family.</text>
</comment>
<feature type="domain" description="ABC transmembrane type-1" evidence="8">
    <location>
        <begin position="72"/>
        <end position="261"/>
    </location>
</feature>
<organism evidence="9 10">
    <name type="scientific">Cutibacterium avidum</name>
    <dbReference type="NCBI Taxonomy" id="33010"/>
    <lineage>
        <taxon>Bacteria</taxon>
        <taxon>Bacillati</taxon>
        <taxon>Actinomycetota</taxon>
        <taxon>Actinomycetes</taxon>
        <taxon>Propionibacteriales</taxon>
        <taxon>Propionibacteriaceae</taxon>
        <taxon>Cutibacterium</taxon>
    </lineage>
</organism>
<dbReference type="PANTHER" id="PTHR43744:SF12">
    <property type="entry name" value="ABC TRANSPORTER PERMEASE PROTEIN MG189-RELATED"/>
    <property type="match status" value="1"/>
</dbReference>
<keyword evidence="5 7" id="KW-1133">Transmembrane helix</keyword>
<dbReference type="CDD" id="cd06261">
    <property type="entry name" value="TM_PBP2"/>
    <property type="match status" value="1"/>
</dbReference>
<accession>A0A3E2DP06</accession>
<keyword evidence="2 7" id="KW-0813">Transport</keyword>
<dbReference type="GO" id="GO:0055085">
    <property type="term" value="P:transmembrane transport"/>
    <property type="evidence" value="ECO:0007669"/>
    <property type="project" value="InterPro"/>
</dbReference>
<feature type="transmembrane region" description="Helical" evidence="7">
    <location>
        <begin position="71"/>
        <end position="95"/>
    </location>
</feature>
<dbReference type="Gene3D" id="1.10.3720.10">
    <property type="entry name" value="MetI-like"/>
    <property type="match status" value="1"/>
</dbReference>
<comment type="caution">
    <text evidence="9">The sequence shown here is derived from an EMBL/GenBank/DDBJ whole genome shotgun (WGS) entry which is preliminary data.</text>
</comment>
<reference evidence="9 10" key="1">
    <citation type="submission" date="2017-07" db="EMBL/GenBank/DDBJ databases">
        <authorList>
            <person name="Sun Z.S."/>
            <person name="Albrecht U."/>
            <person name="Echele G."/>
            <person name="Lee C.C."/>
        </authorList>
    </citation>
    <scope>NUCLEOTIDE SEQUENCE [LARGE SCALE GENOMIC DNA]</scope>
    <source>
        <strain evidence="9 10">P16-029</strain>
    </source>
</reference>
<feature type="transmembrane region" description="Helical" evidence="7">
    <location>
        <begin position="242"/>
        <end position="261"/>
    </location>
</feature>
<name>A0A3E2DP06_9ACTN</name>
<evidence type="ECO:0000256" key="1">
    <source>
        <dbReference type="ARBA" id="ARBA00004651"/>
    </source>
</evidence>